<keyword evidence="2" id="KW-1185">Reference proteome</keyword>
<name>A0ABP8Q6R3_9GAMM</name>
<dbReference type="Gene3D" id="1.10.3210.50">
    <property type="match status" value="1"/>
</dbReference>
<comment type="caution">
    <text evidence="1">The sequence shown here is derived from an EMBL/GenBank/DDBJ whole genome shotgun (WGS) entry which is preliminary data.</text>
</comment>
<evidence type="ECO:0000313" key="2">
    <source>
        <dbReference type="Proteomes" id="UP001501321"/>
    </source>
</evidence>
<sequence length="199" mass="21933">MTPDWRQAIADYIREQARPADKYSHQPRLYALACRLGTGVNYDDEVLYAACWLHDLGVFIGHRPEDPAQLARWDNLAYALDKVPGLLTGWGFPAAKIPAVLEAIAQHMPASRPEVPAAVLLHDADLLEQLGAVGLLRAIAKVGRDTRYATFADLLPVLTQAQTLPEQLILPQAQAEAAPRLALVTQFLRQLEDEARGVL</sequence>
<dbReference type="Proteomes" id="UP001501321">
    <property type="component" value="Unassembled WGS sequence"/>
</dbReference>
<dbReference type="RefSeq" id="WP_345012099.1">
    <property type="nucleotide sequence ID" value="NZ_BAABFC010000012.1"/>
</dbReference>
<gene>
    <name evidence="1" type="ORF">GCM10023095_17340</name>
</gene>
<dbReference type="SUPFAM" id="SSF109604">
    <property type="entry name" value="HD-domain/PDEase-like"/>
    <property type="match status" value="1"/>
</dbReference>
<evidence type="ECO:0008006" key="3">
    <source>
        <dbReference type="Google" id="ProtNLM"/>
    </source>
</evidence>
<dbReference type="EMBL" id="BAABFC010000012">
    <property type="protein sequence ID" value="GAA4498610.1"/>
    <property type="molecule type" value="Genomic_DNA"/>
</dbReference>
<proteinExistence type="predicted"/>
<organism evidence="1 2">
    <name type="scientific">Pseudaeromonas paramecii</name>
    <dbReference type="NCBI Taxonomy" id="2138166"/>
    <lineage>
        <taxon>Bacteria</taxon>
        <taxon>Pseudomonadati</taxon>
        <taxon>Pseudomonadota</taxon>
        <taxon>Gammaproteobacteria</taxon>
        <taxon>Aeromonadales</taxon>
        <taxon>Aeromonadaceae</taxon>
        <taxon>Pseudaeromonas</taxon>
    </lineage>
</organism>
<reference evidence="2" key="1">
    <citation type="journal article" date="2019" name="Int. J. Syst. Evol. Microbiol.">
        <title>The Global Catalogue of Microorganisms (GCM) 10K type strain sequencing project: providing services to taxonomists for standard genome sequencing and annotation.</title>
        <authorList>
            <consortium name="The Broad Institute Genomics Platform"/>
            <consortium name="The Broad Institute Genome Sequencing Center for Infectious Disease"/>
            <person name="Wu L."/>
            <person name="Ma J."/>
        </authorList>
    </citation>
    <scope>NUCLEOTIDE SEQUENCE [LARGE SCALE GENOMIC DNA]</scope>
    <source>
        <strain evidence="2">JCM 32226</strain>
    </source>
</reference>
<accession>A0ABP8Q6R3</accession>
<evidence type="ECO:0000313" key="1">
    <source>
        <dbReference type="EMBL" id="GAA4498610.1"/>
    </source>
</evidence>
<protein>
    <recommendedName>
        <fullName evidence="3">HD domain-containing protein</fullName>
    </recommendedName>
</protein>